<protein>
    <submittedName>
        <fullName evidence="3">DUF4070 domain-containing protein</fullName>
    </submittedName>
</protein>
<proteinExistence type="predicted"/>
<dbReference type="PANTHER" id="PTHR31362">
    <property type="entry name" value="GLYCOSYLTRANSFERASE STELLO1-RELATED"/>
    <property type="match status" value="1"/>
</dbReference>
<organism evidence="3">
    <name type="scientific">Enterobius vermicularis</name>
    <name type="common">Human pinworm</name>
    <dbReference type="NCBI Taxonomy" id="51028"/>
    <lineage>
        <taxon>Eukaryota</taxon>
        <taxon>Metazoa</taxon>
        <taxon>Ecdysozoa</taxon>
        <taxon>Nematoda</taxon>
        <taxon>Chromadorea</taxon>
        <taxon>Rhabditida</taxon>
        <taxon>Spirurina</taxon>
        <taxon>Oxyuridomorpha</taxon>
        <taxon>Oxyuroidea</taxon>
        <taxon>Oxyuridae</taxon>
        <taxon>Enterobius</taxon>
    </lineage>
</organism>
<dbReference type="EMBL" id="UXUI01001513">
    <property type="protein sequence ID" value="VDD85453.1"/>
    <property type="molecule type" value="Genomic_DNA"/>
</dbReference>
<dbReference type="Proteomes" id="UP000274131">
    <property type="component" value="Unassembled WGS sequence"/>
</dbReference>
<evidence type="ECO:0000313" key="1">
    <source>
        <dbReference type="EMBL" id="VDD85453.1"/>
    </source>
</evidence>
<dbReference type="AlphaFoldDB" id="A0A0N4UU31"/>
<dbReference type="STRING" id="51028.A0A0N4UU31"/>
<reference evidence="1 2" key="2">
    <citation type="submission" date="2018-10" db="EMBL/GenBank/DDBJ databases">
        <authorList>
            <consortium name="Pathogen Informatics"/>
        </authorList>
    </citation>
    <scope>NUCLEOTIDE SEQUENCE [LARGE SCALE GENOMIC DNA]</scope>
</reference>
<dbReference type="PANTHER" id="PTHR31362:SF0">
    <property type="entry name" value="EXOSTOSIN DOMAIN-CONTAINING PROTEIN-RELATED"/>
    <property type="match status" value="1"/>
</dbReference>
<dbReference type="OrthoDB" id="6045904at2759"/>
<dbReference type="WBParaSite" id="EVEC_0000087201-mRNA-1">
    <property type="protein sequence ID" value="EVEC_0000087201-mRNA-1"/>
    <property type="gene ID" value="EVEC_0000087201"/>
</dbReference>
<evidence type="ECO:0000313" key="2">
    <source>
        <dbReference type="Proteomes" id="UP000274131"/>
    </source>
</evidence>
<dbReference type="InterPro" id="IPR005049">
    <property type="entry name" value="STL-like"/>
</dbReference>
<keyword evidence="2" id="KW-1185">Reference proteome</keyword>
<gene>
    <name evidence="1" type="ORF">EVEC_LOCUS596</name>
</gene>
<accession>A0A0N4UU31</accession>
<sequence length="295" mass="34405">PVLFQPYRFFGRPDIWPRGFPLEYVKKQKNDPHHYSLCQSIRTPVIQQGIVRKDPDVDAVYRLLNADSETGLNEEFSPFAPTIVLGKNVYSPFNSQNTLFHKSAFFTLWLPVSVAFRVTDIWRSYFAQKLIHLIGNNVAFYPVNAVQNRNPHNYLNDFKEETSLYEDAGRLIQYLSKWNCSTASLEGCIISLADDLALNGFWNNLDSQLAKDWIKDLKQLNYTFHLLNYGDEKYEVERNETLRHINCRRANLEIVHEVADATMLQILKEQQAINSFRELDEWCSYTNDSFNETAM</sequence>
<name>A0A0N4UU31_ENTVE</name>
<dbReference type="Pfam" id="PF03385">
    <property type="entry name" value="STELLO"/>
    <property type="match status" value="1"/>
</dbReference>
<evidence type="ECO:0000313" key="3">
    <source>
        <dbReference type="WBParaSite" id="EVEC_0000087201-mRNA-1"/>
    </source>
</evidence>
<reference evidence="3" key="1">
    <citation type="submission" date="2017-02" db="UniProtKB">
        <authorList>
            <consortium name="WormBaseParasite"/>
        </authorList>
    </citation>
    <scope>IDENTIFICATION</scope>
</reference>